<keyword evidence="5" id="KW-1185">Reference proteome</keyword>
<proteinExistence type="predicted"/>
<feature type="region of interest" description="Disordered" evidence="1">
    <location>
        <begin position="410"/>
        <end position="445"/>
    </location>
</feature>
<dbReference type="Pfam" id="PF06011">
    <property type="entry name" value="TRP"/>
    <property type="match status" value="1"/>
</dbReference>
<feature type="compositionally biased region" description="Polar residues" evidence="1">
    <location>
        <begin position="413"/>
        <end position="428"/>
    </location>
</feature>
<keyword evidence="2" id="KW-1133">Transmembrane helix</keyword>
<evidence type="ECO:0000313" key="4">
    <source>
        <dbReference type="EMBL" id="KAF0722152.1"/>
    </source>
</evidence>
<organism evidence="4 5">
    <name type="scientific">Aphanomyces euteiches</name>
    <dbReference type="NCBI Taxonomy" id="100861"/>
    <lineage>
        <taxon>Eukaryota</taxon>
        <taxon>Sar</taxon>
        <taxon>Stramenopiles</taxon>
        <taxon>Oomycota</taxon>
        <taxon>Saprolegniomycetes</taxon>
        <taxon>Saprolegniales</taxon>
        <taxon>Verrucalvaceae</taxon>
        <taxon>Aphanomyces</taxon>
    </lineage>
</organism>
<keyword evidence="2" id="KW-0812">Transmembrane</keyword>
<feature type="transmembrane region" description="Helical" evidence="2">
    <location>
        <begin position="14"/>
        <end position="34"/>
    </location>
</feature>
<dbReference type="AlphaFoldDB" id="A0A6G0W580"/>
<dbReference type="PANTHER" id="PTHR31145:SF6">
    <property type="entry name" value="INTEGRAL MEMBRANE PROTEIN (AFU_ORTHOLOGUE AFUA_7G01610)"/>
    <property type="match status" value="1"/>
</dbReference>
<dbReference type="InterPro" id="IPR010308">
    <property type="entry name" value="TRP_C"/>
</dbReference>
<reference evidence="4 5" key="1">
    <citation type="submission" date="2019-07" db="EMBL/GenBank/DDBJ databases">
        <title>Genomics analysis of Aphanomyces spp. identifies a new class of oomycete effector associated with host adaptation.</title>
        <authorList>
            <person name="Gaulin E."/>
        </authorList>
    </citation>
    <scope>NUCLEOTIDE SEQUENCE [LARGE SCALE GENOMIC DNA]</scope>
    <source>
        <strain evidence="4 5">ATCC 201684</strain>
    </source>
</reference>
<dbReference type="InterPro" id="IPR040241">
    <property type="entry name" value="TRP_Flc/Pkd2-like"/>
</dbReference>
<feature type="transmembrane region" description="Helical" evidence="2">
    <location>
        <begin position="305"/>
        <end position="325"/>
    </location>
</feature>
<dbReference type="GO" id="GO:0055085">
    <property type="term" value="P:transmembrane transport"/>
    <property type="evidence" value="ECO:0007669"/>
    <property type="project" value="TreeGrafter"/>
</dbReference>
<dbReference type="Proteomes" id="UP000481153">
    <property type="component" value="Unassembled WGS sequence"/>
</dbReference>
<feature type="transmembrane region" description="Helical" evidence="2">
    <location>
        <begin position="363"/>
        <end position="385"/>
    </location>
</feature>
<protein>
    <recommendedName>
        <fullName evidence="3">TRP C-terminal domain-containing protein</fullName>
    </recommendedName>
</protein>
<accession>A0A6G0W580</accession>
<dbReference type="EMBL" id="VJMJ01000345">
    <property type="protein sequence ID" value="KAF0722152.1"/>
    <property type="molecule type" value="Genomic_DNA"/>
</dbReference>
<feature type="transmembrane region" description="Helical" evidence="2">
    <location>
        <begin position="192"/>
        <end position="213"/>
    </location>
</feature>
<evidence type="ECO:0000256" key="2">
    <source>
        <dbReference type="SAM" id="Phobius"/>
    </source>
</evidence>
<feature type="domain" description="TRP C-terminal" evidence="3">
    <location>
        <begin position="102"/>
        <end position="389"/>
    </location>
</feature>
<dbReference type="GO" id="GO:0016020">
    <property type="term" value="C:membrane"/>
    <property type="evidence" value="ECO:0007669"/>
    <property type="project" value="TreeGrafter"/>
</dbReference>
<comment type="caution">
    <text evidence="4">The sequence shown here is derived from an EMBL/GenBank/DDBJ whole genome shotgun (WGS) entry which is preliminary data.</text>
</comment>
<evidence type="ECO:0000313" key="5">
    <source>
        <dbReference type="Proteomes" id="UP000481153"/>
    </source>
</evidence>
<dbReference type="PANTHER" id="PTHR31145">
    <property type="entry name" value="INTEGRAL MEMBRANE PROTEIN (AFU_ORTHOLOGUE AFUA_7G01610)"/>
    <property type="match status" value="1"/>
</dbReference>
<keyword evidence="2" id="KW-0472">Membrane</keyword>
<feature type="transmembrane region" description="Helical" evidence="2">
    <location>
        <begin position="225"/>
        <end position="248"/>
    </location>
</feature>
<dbReference type="VEuPathDB" id="FungiDB:AeMF1_011217"/>
<feature type="transmembrane region" description="Helical" evidence="2">
    <location>
        <begin position="146"/>
        <end position="172"/>
    </location>
</feature>
<evidence type="ECO:0000256" key="1">
    <source>
        <dbReference type="SAM" id="MobiDB-lite"/>
    </source>
</evidence>
<feature type="transmembrane region" description="Helical" evidence="2">
    <location>
        <begin position="277"/>
        <end position="298"/>
    </location>
</feature>
<evidence type="ECO:0000259" key="3">
    <source>
        <dbReference type="Pfam" id="PF06011"/>
    </source>
</evidence>
<name>A0A6G0W580_9STRA</name>
<gene>
    <name evidence="4" type="ORF">Ae201684_018632</name>
</gene>
<sequence length="445" mass="47790">MLGQDSPGDKATRVVLNTAIAGTMATMLAFHFASLGTSSAAPSGSNSPSSPPNLWEMPVFITFMQNAAIVSMANIDQPYAPFALFTDSFSPLLFLIKGSSSDATTNSTRHLLDEATNSSASNDTSYGIQQYAVRLHIKKSDLFPRAWTFFFIVVAAVLFLVCFAAVIGRLLYGKKPTLAEKATGTSDKLFGVKIWLLTQAVSPLTAISVFEAIDQNTGPKGLGTVSGILALVALVVIGSACIATGVLLSRLPEEKLSKETNQTRFGVLFVNMKFDWRFFYCVTLLVQFATGAVTSGCLSPASQMIALIVIHSLYIVILLVAQPYVTRLQLITTVLVEVDNIAVYALSYGQASAAKDDLHTKKILGYAVMGFIGVLVLLFFARTLLKLVSKFTGKKIKVLEEAEAADSLRAPTTVMSPGGTNSQKSSTTRYEKKESPASLVDELTD</sequence>